<evidence type="ECO:0000313" key="3">
    <source>
        <dbReference type="Proteomes" id="UP000052232"/>
    </source>
</evidence>
<gene>
    <name evidence="2" type="ORF">V473_17830</name>
</gene>
<proteinExistence type="predicted"/>
<feature type="compositionally biased region" description="Pro residues" evidence="1">
    <location>
        <begin position="13"/>
        <end position="23"/>
    </location>
</feature>
<organism evidence="2 3">
    <name type="scientific">Sphingobium cupriresistens LL01</name>
    <dbReference type="NCBI Taxonomy" id="1420583"/>
    <lineage>
        <taxon>Bacteria</taxon>
        <taxon>Pseudomonadati</taxon>
        <taxon>Pseudomonadota</taxon>
        <taxon>Alphaproteobacteria</taxon>
        <taxon>Sphingomonadales</taxon>
        <taxon>Sphingomonadaceae</taxon>
        <taxon>Sphingobium</taxon>
    </lineage>
</organism>
<feature type="region of interest" description="Disordered" evidence="1">
    <location>
        <begin position="13"/>
        <end position="40"/>
    </location>
</feature>
<dbReference type="RefSeq" id="WP_066607135.1">
    <property type="nucleotide sequence ID" value="NZ_KQ130435.1"/>
</dbReference>
<evidence type="ECO:0000256" key="1">
    <source>
        <dbReference type="SAM" id="MobiDB-lite"/>
    </source>
</evidence>
<protein>
    <submittedName>
        <fullName evidence="2">Uncharacterized protein</fullName>
    </submittedName>
</protein>
<dbReference type="EMBL" id="JACT01000004">
    <property type="protein sequence ID" value="KMS54181.1"/>
    <property type="molecule type" value="Genomic_DNA"/>
</dbReference>
<reference evidence="2 3" key="1">
    <citation type="journal article" date="2015" name="G3 (Bethesda)">
        <title>Insights into Ongoing Evolution of the Hexachlorocyclohexane Catabolic Pathway from Comparative Genomics of Ten Sphingomonadaceae Strains.</title>
        <authorList>
            <person name="Pearce S.L."/>
            <person name="Oakeshott J.G."/>
            <person name="Pandey G."/>
        </authorList>
    </citation>
    <scope>NUCLEOTIDE SEQUENCE [LARGE SCALE GENOMIC DNA]</scope>
    <source>
        <strain evidence="2 3">LL01</strain>
    </source>
</reference>
<evidence type="ECO:0000313" key="2">
    <source>
        <dbReference type="EMBL" id="KMS54181.1"/>
    </source>
</evidence>
<comment type="caution">
    <text evidence="2">The sequence shown here is derived from an EMBL/GenBank/DDBJ whole genome shotgun (WGS) entry which is preliminary data.</text>
</comment>
<name>A0A0J7XQJ3_9SPHN</name>
<dbReference type="AlphaFoldDB" id="A0A0J7XQJ3"/>
<dbReference type="Proteomes" id="UP000052232">
    <property type="component" value="Unassembled WGS sequence"/>
</dbReference>
<accession>A0A0J7XQJ3</accession>
<sequence length="196" mass="20452">MILMTAMMAGGCAPPPVTPPASPKPLSSDGPAPPAAPASSPLIGADVARVQWDVAENRTQCAPLALRSDGGAAGKARAAQFSGGWAVAFDLPGVRSAYGFAGPGTIAIDAEPDAAQRARLTRQWPYMRDLPTLPHPAFAGYGVVGAEPYPADNADGKGLHSLAYLRIGGQHCTYNVWSRISRAHLETLLDNLRVQD</sequence>
<dbReference type="PATRIC" id="fig|1420583.3.peg.3373"/>
<dbReference type="STRING" id="1420583.V473_17830"/>
<keyword evidence="3" id="KW-1185">Reference proteome</keyword>